<accession>A0A9N9L125</accession>
<comment type="caution">
    <text evidence="1">The sequence shown here is derived from an EMBL/GenBank/DDBJ whole genome shotgun (WGS) entry which is preliminary data.</text>
</comment>
<dbReference type="AlphaFoldDB" id="A0A9N9L125"/>
<evidence type="ECO:0000313" key="1">
    <source>
        <dbReference type="EMBL" id="CAG8958225.1"/>
    </source>
</evidence>
<dbReference type="EMBL" id="CAJVRL010000081">
    <property type="protein sequence ID" value="CAG8958225.1"/>
    <property type="molecule type" value="Genomic_DNA"/>
</dbReference>
<reference evidence="1" key="1">
    <citation type="submission" date="2021-07" db="EMBL/GenBank/DDBJ databases">
        <authorList>
            <person name="Durling M."/>
        </authorList>
    </citation>
    <scope>NUCLEOTIDE SEQUENCE</scope>
</reference>
<organism evidence="1 2">
    <name type="scientific">Hymenoscyphus fraxineus</name>
    <dbReference type="NCBI Taxonomy" id="746836"/>
    <lineage>
        <taxon>Eukaryota</taxon>
        <taxon>Fungi</taxon>
        <taxon>Dikarya</taxon>
        <taxon>Ascomycota</taxon>
        <taxon>Pezizomycotina</taxon>
        <taxon>Leotiomycetes</taxon>
        <taxon>Helotiales</taxon>
        <taxon>Helotiaceae</taxon>
        <taxon>Hymenoscyphus</taxon>
    </lineage>
</organism>
<sequence>MPLYLSSKAEGAVIKFKEHVNPGEIEPEYKTIAEHAHEIIKRCSKHGPKWNVVITNVATPPGLTRGIHQRMRASGK</sequence>
<gene>
    <name evidence="1" type="ORF">HYFRA_00000579</name>
</gene>
<dbReference type="Proteomes" id="UP000696280">
    <property type="component" value="Unassembled WGS sequence"/>
</dbReference>
<proteinExistence type="predicted"/>
<evidence type="ECO:0000313" key="2">
    <source>
        <dbReference type="Proteomes" id="UP000696280"/>
    </source>
</evidence>
<keyword evidence="2" id="KW-1185">Reference proteome</keyword>
<protein>
    <submittedName>
        <fullName evidence="1">Uncharacterized protein</fullName>
    </submittedName>
</protein>
<name>A0A9N9L125_9HELO</name>